<dbReference type="InterPro" id="IPR035986">
    <property type="entry name" value="PKD_dom_sf"/>
</dbReference>
<dbReference type="OrthoDB" id="1055762at2"/>
<feature type="domain" description="PKD" evidence="10">
    <location>
        <begin position="1827"/>
        <end position="1864"/>
    </location>
</feature>
<dbReference type="Pfam" id="PF18962">
    <property type="entry name" value="Por_Secre_tail"/>
    <property type="match status" value="1"/>
</dbReference>
<dbReference type="PROSITE" id="PS01180">
    <property type="entry name" value="CUB"/>
    <property type="match status" value="1"/>
</dbReference>
<evidence type="ECO:0000256" key="3">
    <source>
        <dbReference type="ARBA" id="ARBA00022490"/>
    </source>
</evidence>
<accession>A0A6L3ZEW4</accession>
<dbReference type="NCBIfam" id="NF012200">
    <property type="entry name" value="choice_anch_D"/>
    <property type="match status" value="4"/>
</dbReference>
<feature type="domain" description="PKD" evidence="10">
    <location>
        <begin position="172"/>
        <end position="220"/>
    </location>
</feature>
<dbReference type="InterPro" id="IPR029062">
    <property type="entry name" value="Class_I_gatase-like"/>
</dbReference>
<keyword evidence="5" id="KW-0969">Cilium</keyword>
<name>A0A6L3ZEW4_9FLAO</name>
<dbReference type="GO" id="GO:0005737">
    <property type="term" value="C:cytoplasm"/>
    <property type="evidence" value="ECO:0007669"/>
    <property type="project" value="UniProtKB-SubCell"/>
</dbReference>
<dbReference type="Gene3D" id="2.60.120.260">
    <property type="entry name" value="Galactose-binding domain-like"/>
    <property type="match status" value="1"/>
</dbReference>
<keyword evidence="3" id="KW-0963">Cytoplasm</keyword>
<feature type="domain" description="CUB" evidence="9">
    <location>
        <begin position="26"/>
        <end position="138"/>
    </location>
</feature>
<dbReference type="Pfam" id="PF22544">
    <property type="entry name" value="HYDIN_VesB_CFA65-like_Ig"/>
    <property type="match status" value="2"/>
</dbReference>
<dbReference type="SMART" id="SM00089">
    <property type="entry name" value="PKD"/>
    <property type="match status" value="3"/>
</dbReference>
<comment type="caution">
    <text evidence="11">The sequence shown here is derived from an EMBL/GenBank/DDBJ whole genome shotgun (WGS) entry which is preliminary data.</text>
</comment>
<dbReference type="InterPro" id="IPR000859">
    <property type="entry name" value="CUB_dom"/>
</dbReference>
<organism evidence="11 12">
    <name type="scientific">Phaeocystidibacter marisrubri</name>
    <dbReference type="NCBI Taxonomy" id="1577780"/>
    <lineage>
        <taxon>Bacteria</taxon>
        <taxon>Pseudomonadati</taxon>
        <taxon>Bacteroidota</taxon>
        <taxon>Flavobacteriia</taxon>
        <taxon>Flavobacteriales</taxon>
        <taxon>Phaeocystidibacteraceae</taxon>
        <taxon>Phaeocystidibacter</taxon>
    </lineage>
</organism>
<keyword evidence="12" id="KW-1185">Reference proteome</keyword>
<dbReference type="Gene3D" id="2.60.120.290">
    <property type="entry name" value="Spermadhesin, CUB domain"/>
    <property type="match status" value="1"/>
</dbReference>
<protein>
    <submittedName>
        <fullName evidence="11">PKD domain-containing protein</fullName>
    </submittedName>
</protein>
<evidence type="ECO:0000313" key="12">
    <source>
        <dbReference type="Proteomes" id="UP000484164"/>
    </source>
</evidence>
<keyword evidence="7" id="KW-0966">Cell projection</keyword>
<gene>
    <name evidence="11" type="ORF">F8C82_11710</name>
</gene>
<evidence type="ECO:0000256" key="1">
    <source>
        <dbReference type="ARBA" id="ARBA00004138"/>
    </source>
</evidence>
<dbReference type="Proteomes" id="UP000484164">
    <property type="component" value="Unassembled WGS sequence"/>
</dbReference>
<comment type="subcellular location">
    <subcellularLocation>
        <location evidence="1">Cell projection</location>
        <location evidence="1">Cilium</location>
    </subcellularLocation>
    <subcellularLocation>
        <location evidence="2">Cytoplasm</location>
    </subcellularLocation>
</comment>
<evidence type="ECO:0000256" key="4">
    <source>
        <dbReference type="ARBA" id="ARBA00022729"/>
    </source>
</evidence>
<dbReference type="SUPFAM" id="SSF49299">
    <property type="entry name" value="PKD domain"/>
    <property type="match status" value="3"/>
</dbReference>
<keyword evidence="4 8" id="KW-0732">Signal</keyword>
<reference evidence="11 12" key="1">
    <citation type="submission" date="2019-10" db="EMBL/GenBank/DDBJ databases">
        <title>Genome sequence of Phaeocystidibacter marisrubri JCM30614 (type strain).</title>
        <authorList>
            <person name="Bowman J.P."/>
        </authorList>
    </citation>
    <scope>NUCLEOTIDE SEQUENCE [LARGE SCALE GENOMIC DNA]</scope>
    <source>
        <strain evidence="11 12">JCM 30614</strain>
    </source>
</reference>
<evidence type="ECO:0000259" key="10">
    <source>
        <dbReference type="PROSITE" id="PS50093"/>
    </source>
</evidence>
<dbReference type="PROSITE" id="PS50093">
    <property type="entry name" value="PKD"/>
    <property type="match status" value="3"/>
</dbReference>
<dbReference type="PANTHER" id="PTHR37833:SF1">
    <property type="entry name" value="SIGNAL PEPTIDE PROTEIN"/>
    <property type="match status" value="1"/>
</dbReference>
<proteinExistence type="predicted"/>
<dbReference type="InterPro" id="IPR035914">
    <property type="entry name" value="Sperma_CUB_dom_sf"/>
</dbReference>
<dbReference type="InterPro" id="IPR022409">
    <property type="entry name" value="PKD/Chitinase_dom"/>
</dbReference>
<keyword evidence="6" id="KW-1015">Disulfide bond</keyword>
<evidence type="ECO:0000313" key="11">
    <source>
        <dbReference type="EMBL" id="KAB2816343.1"/>
    </source>
</evidence>
<dbReference type="EMBL" id="WBVQ01000002">
    <property type="protein sequence ID" value="KAB2816343.1"/>
    <property type="molecule type" value="Genomic_DNA"/>
</dbReference>
<dbReference type="CDD" id="cd00146">
    <property type="entry name" value="PKD"/>
    <property type="match status" value="3"/>
</dbReference>
<dbReference type="PANTHER" id="PTHR37833">
    <property type="entry name" value="LIPOPROTEIN-RELATED"/>
    <property type="match status" value="1"/>
</dbReference>
<dbReference type="InterPro" id="IPR013783">
    <property type="entry name" value="Ig-like_fold"/>
</dbReference>
<evidence type="ECO:0000259" key="9">
    <source>
        <dbReference type="PROSITE" id="PS01180"/>
    </source>
</evidence>
<dbReference type="NCBIfam" id="TIGR04183">
    <property type="entry name" value="Por_Secre_tail"/>
    <property type="match status" value="1"/>
</dbReference>
<sequence length="1966" mass="208375">MQKALYTVVMAFFSTIAFAQYIVPHSGSDSSNACTGTLYDHGGATGGYSNGANGIFYITAPGSSLSMTFTAFQLESCCDYVRIYDGIGTTGALLLTANGTAIPNGGNPIVAPSGTATVRFTSDGSVVRSGFAMDWISSGGSTTPSVSFTTSTSNPPLNFPISFTNTSSTGDYSWDFGDGSTSTDKDPSHVYTASGTYTVQLTVTTCGGGTASSSQTVTVQGAPVYTVAPDSLYASVSCGGFAQGSFVISNDTSGTLGYSLTNYELPAPDPYIINEDFESGLGSFSVSPNAATGFGATNFTGVSPSGSKYLYLTGYTSTYEGLVNSFTPAQPNYFSYYVSVPYTSSYLGRTYLIQDPAYPYSPQLYSSYIRYGSLYVQTGTSTYAYPLNTSNWNQIEVININYTTHTYDLRINGAVVQTGLTFTHSTLTEVSALLISNTSSTPGISFDLIQLRDDNRPTPLTLSQTSGLLNAGNSVSVTASINTTGMIAGTYNYEVAIHTNSSGLDSLKTIPFVLDIQGASSMDLDQYCLNYGSQYTAITTTDSVEIINSGCDSLVISSITSTNADFVTSASALTVEPFDTAYLYVTFNPSAAGVYTDSIHLVSNAGDTAICLTATGLASAIGSLDSSAYNITSVGCNDSVHFNLEVINTGQAALNWDLQTSSQFMDDFNASTTPSALWQSIGTNLIGAHCYARSGNSLSMYGSNRSAITVPFDTYGSDSVSFWARPGFSSSPCERPDGGENLFVQYSTNGITWTTLGTIYNTYTTPTRYSYLIPVTGTVQIRLYQSSFTGSGNDHYLVDDFQISGQSGRFVFHPSTASTPANDTTQVQASVYVGDLVSGTYTYNVILSSNDPSQPILTFPVTLTIQGEPNMVVASSSCVDFGNVINGNVLTDSVLVYNDGCDSLHFSGVSSTNAEFVGTMSPSSIAAGDSAYLHITFTSTSIGTLSDTLTIQSNDSIAAICLTALGIGAPNFAVTPDSIYVSTNSCDDSLFVNLAVTNAGGLSPLTYQMDSIKGGATSALNVTVLKTYSDLNREYPPTLAALTTNLPNATITESTASTAAALTADLVNAHVLVIAEQENISSTIAATLAPAIQAFVNNGGSVVICGNSLSVVNGFGVMTASYANNTSGGLLTINNPSSPVFTGINTSAFYAYSATLYMNITNPGLEQLAYYSSSTYSVVSVHPYGSGKVGYYGFDFYSYDVQTQLGLANLVQYVAPNVGSVDWAYLTNDTATVASGATSNTGVHLFSAGLPNGRYTGVIQVNTNDPANAVVEIPVVFDVNGEASMRLSGGCLDFDSLIVGLQKIDTTTVYNDGCDTLVITGTNSSTGDYAFQGTLPLHIAPGDSLDVEVVFTPTAMGNRDDTLWVYASSDTLPLCVNGLGLGAPQLSVQSDSLVVELNKCDNFVLETYDLTNTGAGSLTYEVIFGDYYADTSYQTFASSGAVTNHSFTGTPATADSIVVTVITVGDYEQSYEYYNLYVEGSYLATTNGRTSTFGQPDTVSFVFVNPTQSLGTWLADGTLDVDVYNNSSVGYYSTLPNSVEVQVEIYSSAMPPWLTFPSTSTGTLAVGATDTKSLLFNATVVPAGTYTIDMIVLSNDPVTPRKVVPVIFDVREEPSIRLSDTCLSFPITQVGDTSSATIWVVNDGCVALNVTSITSASNVFKVNPTVFSVPAKDSVQVTVDFVPTSISNYSSSITVNSNAGIETFCVNGSANATPIADFQYNIIDPCSGQVYFSDHSTRNPTAFSWEFGDGTISNIQNPVHDYEKPGTYAVRLTASNSYGWDTITQYVTVNPLYVGFEIEMNGSLVTNDTLYKNTLIQFLDSSLTGSTWKWYLGDGTVSTLQNPTHTYSSVGNFQISLEVEDTAGCKDTYVKSYWIISGIGVDESLAGSLQLYPNPSSGFFTVDWSATSFSRVQIDLLDSRGAVLYHTDATGENRLDLDLSHLPDAMYILRVTNEDGRVVHERLIKQ</sequence>
<evidence type="ECO:0000256" key="5">
    <source>
        <dbReference type="ARBA" id="ARBA00023069"/>
    </source>
</evidence>
<evidence type="ECO:0000256" key="6">
    <source>
        <dbReference type="ARBA" id="ARBA00023157"/>
    </source>
</evidence>
<dbReference type="RefSeq" id="WP_151693770.1">
    <property type="nucleotide sequence ID" value="NZ_BMGX01000001.1"/>
</dbReference>
<dbReference type="CDD" id="cd00041">
    <property type="entry name" value="CUB"/>
    <property type="match status" value="1"/>
</dbReference>
<dbReference type="InterPro" id="IPR026444">
    <property type="entry name" value="Secre_tail"/>
</dbReference>
<dbReference type="Pfam" id="PF00431">
    <property type="entry name" value="CUB"/>
    <property type="match status" value="1"/>
</dbReference>
<dbReference type="SUPFAM" id="SSF49854">
    <property type="entry name" value="Spermadhesin, CUB domain"/>
    <property type="match status" value="1"/>
</dbReference>
<dbReference type="SMART" id="SM00042">
    <property type="entry name" value="CUB"/>
    <property type="match status" value="1"/>
</dbReference>
<dbReference type="Pfam" id="PF21471">
    <property type="entry name" value="Reelin_subrepeat-B"/>
    <property type="match status" value="1"/>
</dbReference>
<evidence type="ECO:0000256" key="2">
    <source>
        <dbReference type="ARBA" id="ARBA00004496"/>
    </source>
</evidence>
<evidence type="ECO:0000256" key="7">
    <source>
        <dbReference type="ARBA" id="ARBA00023273"/>
    </source>
</evidence>
<dbReference type="Pfam" id="PF18911">
    <property type="entry name" value="PKD_4"/>
    <property type="match status" value="3"/>
</dbReference>
<feature type="domain" description="PKD" evidence="10">
    <location>
        <begin position="1729"/>
        <end position="1789"/>
    </location>
</feature>
<dbReference type="InterPro" id="IPR053879">
    <property type="entry name" value="HYDIN_VesB_CFA65-like_Ig"/>
</dbReference>
<feature type="chain" id="PRO_5026812502" evidence="8">
    <location>
        <begin position="20"/>
        <end position="1966"/>
    </location>
</feature>
<dbReference type="SUPFAM" id="SSF52317">
    <property type="entry name" value="Class I glutamine amidotransferase-like"/>
    <property type="match status" value="1"/>
</dbReference>
<evidence type="ECO:0000256" key="8">
    <source>
        <dbReference type="SAM" id="SignalP"/>
    </source>
</evidence>
<dbReference type="InterPro" id="IPR000601">
    <property type="entry name" value="PKD_dom"/>
</dbReference>
<dbReference type="Gene3D" id="2.60.40.10">
    <property type="entry name" value="Immunoglobulins"/>
    <property type="match status" value="7"/>
</dbReference>
<feature type="signal peptide" evidence="8">
    <location>
        <begin position="1"/>
        <end position="19"/>
    </location>
</feature>
<dbReference type="InterPro" id="IPR049419">
    <property type="entry name" value="Reelin_subrepeat-B"/>
</dbReference>